<keyword evidence="2" id="KW-1185">Reference proteome</keyword>
<evidence type="ECO:0000313" key="2">
    <source>
        <dbReference type="Proteomes" id="UP000245489"/>
    </source>
</evidence>
<protein>
    <submittedName>
        <fullName evidence="1">Uncharacterized protein</fullName>
    </submittedName>
</protein>
<sequence length="103" mass="11604">MKQQTIYEVAVIPIGSLNSIRQKETVLSYFSNLSKCLDQVSTALAINGWDSKINYTAVYRSLKEKEKYVAEFNLAGNKIFKIVITCRTINPALTMLGIEEKPV</sequence>
<dbReference type="Proteomes" id="UP000245489">
    <property type="component" value="Unassembled WGS sequence"/>
</dbReference>
<dbReference type="RefSeq" id="WP_109744253.1">
    <property type="nucleotide sequence ID" value="NZ_QGGO01000022.1"/>
</dbReference>
<dbReference type="OrthoDB" id="959784at2"/>
<dbReference type="AlphaFoldDB" id="A0A316DX04"/>
<proteinExistence type="predicted"/>
<dbReference type="EMBL" id="QGGO01000022">
    <property type="protein sequence ID" value="PWK21852.1"/>
    <property type="molecule type" value="Genomic_DNA"/>
</dbReference>
<name>A0A316DX04_9BACT</name>
<comment type="caution">
    <text evidence="1">The sequence shown here is derived from an EMBL/GenBank/DDBJ whole genome shotgun (WGS) entry which is preliminary data.</text>
</comment>
<accession>A0A316DX04</accession>
<gene>
    <name evidence="1" type="ORF">LV89_03565</name>
</gene>
<organism evidence="1 2">
    <name type="scientific">Arcicella aurantiaca</name>
    <dbReference type="NCBI Taxonomy" id="591202"/>
    <lineage>
        <taxon>Bacteria</taxon>
        <taxon>Pseudomonadati</taxon>
        <taxon>Bacteroidota</taxon>
        <taxon>Cytophagia</taxon>
        <taxon>Cytophagales</taxon>
        <taxon>Flectobacillaceae</taxon>
        <taxon>Arcicella</taxon>
    </lineage>
</organism>
<evidence type="ECO:0000313" key="1">
    <source>
        <dbReference type="EMBL" id="PWK21852.1"/>
    </source>
</evidence>
<reference evidence="1 2" key="1">
    <citation type="submission" date="2018-05" db="EMBL/GenBank/DDBJ databases">
        <title>Genomic Encyclopedia of Archaeal and Bacterial Type Strains, Phase II (KMG-II): from individual species to whole genera.</title>
        <authorList>
            <person name="Goeker M."/>
        </authorList>
    </citation>
    <scope>NUCLEOTIDE SEQUENCE [LARGE SCALE GENOMIC DNA]</scope>
    <source>
        <strain evidence="1 2">DSM 22214</strain>
    </source>
</reference>